<evidence type="ECO:0000313" key="16">
    <source>
        <dbReference type="Proteomes" id="UP000216188"/>
    </source>
</evidence>
<evidence type="ECO:0000256" key="1">
    <source>
        <dbReference type="ARBA" id="ARBA00004533"/>
    </source>
</evidence>
<evidence type="ECO:0000256" key="3">
    <source>
        <dbReference type="ARBA" id="ARBA00005417"/>
    </source>
</evidence>
<comment type="similarity">
    <text evidence="3">Belongs to the ABC transporter superfamily.</text>
</comment>
<dbReference type="PANTHER" id="PTHR43394">
    <property type="entry name" value="ATP-DEPENDENT PERMEASE MDL1, MITOCHONDRIAL"/>
    <property type="match status" value="1"/>
</dbReference>
<evidence type="ECO:0000256" key="5">
    <source>
        <dbReference type="ARBA" id="ARBA00022475"/>
    </source>
</evidence>
<dbReference type="InterPro" id="IPR017871">
    <property type="entry name" value="ABC_transporter-like_CS"/>
</dbReference>
<dbReference type="FunFam" id="3.40.50.300:FF:000221">
    <property type="entry name" value="Multidrug ABC transporter ATP-binding protein"/>
    <property type="match status" value="1"/>
</dbReference>
<dbReference type="InterPro" id="IPR003593">
    <property type="entry name" value="AAA+_ATPase"/>
</dbReference>
<feature type="domain" description="ABC transmembrane type-1" evidence="14">
    <location>
        <begin position="36"/>
        <end position="321"/>
    </location>
</feature>
<evidence type="ECO:0000256" key="10">
    <source>
        <dbReference type="ARBA" id="ARBA00022989"/>
    </source>
</evidence>
<feature type="transmembrane region" description="Helical" evidence="12">
    <location>
        <begin position="162"/>
        <end position="189"/>
    </location>
</feature>
<keyword evidence="8" id="KW-0547">Nucleotide-binding</keyword>
<dbReference type="SMART" id="SM00382">
    <property type="entry name" value="AAA"/>
    <property type="match status" value="1"/>
</dbReference>
<dbReference type="InterPro" id="IPR011527">
    <property type="entry name" value="ABC1_TM_dom"/>
</dbReference>
<dbReference type="Gene3D" id="1.20.1560.10">
    <property type="entry name" value="ABC transporter type 1, transmembrane domain"/>
    <property type="match status" value="1"/>
</dbReference>
<dbReference type="SUPFAM" id="SSF52540">
    <property type="entry name" value="P-loop containing nucleoside triphosphate hydrolases"/>
    <property type="match status" value="1"/>
</dbReference>
<dbReference type="PANTHER" id="PTHR43394:SF1">
    <property type="entry name" value="ATP-BINDING CASSETTE SUB-FAMILY B MEMBER 10, MITOCHONDRIAL"/>
    <property type="match status" value="1"/>
</dbReference>
<feature type="domain" description="ABC transporter" evidence="13">
    <location>
        <begin position="357"/>
        <end position="592"/>
    </location>
</feature>
<evidence type="ECO:0000256" key="8">
    <source>
        <dbReference type="ARBA" id="ARBA00022741"/>
    </source>
</evidence>
<dbReference type="GO" id="GO:0005886">
    <property type="term" value="C:plasma membrane"/>
    <property type="evidence" value="ECO:0007669"/>
    <property type="project" value="UniProtKB-SubCell"/>
</dbReference>
<evidence type="ECO:0000256" key="11">
    <source>
        <dbReference type="ARBA" id="ARBA00023136"/>
    </source>
</evidence>
<dbReference type="PROSITE" id="PS50929">
    <property type="entry name" value="ABC_TM1F"/>
    <property type="match status" value="1"/>
</dbReference>
<evidence type="ECO:0000313" key="15">
    <source>
        <dbReference type="EMBL" id="OYR24119.1"/>
    </source>
</evidence>
<accession>A0A256GAH5</accession>
<dbReference type="InterPro" id="IPR036640">
    <property type="entry name" value="ABC1_TM_sf"/>
</dbReference>
<keyword evidence="7 12" id="KW-0812">Transmembrane</keyword>
<evidence type="ECO:0000256" key="7">
    <source>
        <dbReference type="ARBA" id="ARBA00022692"/>
    </source>
</evidence>
<dbReference type="RefSeq" id="WP_094543851.1">
    <property type="nucleotide sequence ID" value="NZ_JBHEEM010000028.1"/>
</dbReference>
<keyword evidence="6" id="KW-0762">Sugar transport</keyword>
<feature type="transmembrane region" description="Helical" evidence="12">
    <location>
        <begin position="262"/>
        <end position="284"/>
    </location>
</feature>
<feature type="transmembrane region" description="Helical" evidence="12">
    <location>
        <begin position="71"/>
        <end position="95"/>
    </location>
</feature>
<feature type="transmembrane region" description="Helical" evidence="12">
    <location>
        <begin position="35"/>
        <end position="59"/>
    </location>
</feature>
<dbReference type="SUPFAM" id="SSF90123">
    <property type="entry name" value="ABC transporter transmembrane region"/>
    <property type="match status" value="1"/>
</dbReference>
<dbReference type="EMBL" id="NNRM01000035">
    <property type="protein sequence ID" value="OYR24119.1"/>
    <property type="molecule type" value="Genomic_DNA"/>
</dbReference>
<evidence type="ECO:0000256" key="12">
    <source>
        <dbReference type="SAM" id="Phobius"/>
    </source>
</evidence>
<keyword evidence="9" id="KW-0067">ATP-binding</keyword>
<keyword evidence="16" id="KW-1185">Reference proteome</keyword>
<dbReference type="AlphaFoldDB" id="A0A256GAH5"/>
<evidence type="ECO:0000256" key="2">
    <source>
        <dbReference type="ARBA" id="ARBA00004651"/>
    </source>
</evidence>
<gene>
    <name evidence="15" type="ORF">CEV34_3063</name>
</gene>
<dbReference type="Gene3D" id="3.40.50.300">
    <property type="entry name" value="P-loop containing nucleotide triphosphate hydrolases"/>
    <property type="match status" value="1"/>
</dbReference>
<comment type="caution">
    <text evidence="15">The sequence shown here is derived from an EMBL/GenBank/DDBJ whole genome shotgun (WGS) entry which is preliminary data.</text>
</comment>
<dbReference type="Pfam" id="PF00664">
    <property type="entry name" value="ABC_membrane"/>
    <property type="match status" value="1"/>
</dbReference>
<evidence type="ECO:0000256" key="6">
    <source>
        <dbReference type="ARBA" id="ARBA00022597"/>
    </source>
</evidence>
<keyword evidence="4" id="KW-0813">Transport</keyword>
<dbReference type="PROSITE" id="PS00211">
    <property type="entry name" value="ABC_TRANSPORTER_1"/>
    <property type="match status" value="1"/>
</dbReference>
<protein>
    <submittedName>
        <fullName evidence="15">ABC transporter family protein</fullName>
    </submittedName>
</protein>
<dbReference type="Pfam" id="PF00005">
    <property type="entry name" value="ABC_tran"/>
    <property type="match status" value="1"/>
</dbReference>
<evidence type="ECO:0000259" key="14">
    <source>
        <dbReference type="PROSITE" id="PS50929"/>
    </source>
</evidence>
<dbReference type="InterPro" id="IPR027417">
    <property type="entry name" value="P-loop_NTPase"/>
</dbReference>
<dbReference type="Proteomes" id="UP000216188">
    <property type="component" value="Unassembled WGS sequence"/>
</dbReference>
<dbReference type="GO" id="GO:0016887">
    <property type="term" value="F:ATP hydrolysis activity"/>
    <property type="evidence" value="ECO:0007669"/>
    <property type="project" value="InterPro"/>
</dbReference>
<reference evidence="15 16" key="1">
    <citation type="submission" date="2017-07" db="EMBL/GenBank/DDBJ databases">
        <title>Phylogenetic study on the rhizospheric bacterium Ochrobactrum sp. A44.</title>
        <authorList>
            <person name="Krzyzanowska D.M."/>
            <person name="Ossowicki A."/>
            <person name="Rajewska M."/>
            <person name="Maciag T."/>
            <person name="Kaczynski Z."/>
            <person name="Czerwicka M."/>
            <person name="Jafra S."/>
        </authorList>
    </citation>
    <scope>NUCLEOTIDE SEQUENCE [LARGE SCALE GENOMIC DNA]</scope>
    <source>
        <strain evidence="15 16">CCUG 30717</strain>
    </source>
</reference>
<keyword evidence="10 12" id="KW-1133">Transmembrane helix</keyword>
<dbReference type="GO" id="GO:0015421">
    <property type="term" value="F:ABC-type oligopeptide transporter activity"/>
    <property type="evidence" value="ECO:0007669"/>
    <property type="project" value="TreeGrafter"/>
</dbReference>
<comment type="subcellular location">
    <subcellularLocation>
        <location evidence="1">Cell inner membrane</location>
    </subcellularLocation>
    <subcellularLocation>
        <location evidence="2">Cell membrane</location>
        <topology evidence="2">Multi-pass membrane protein</topology>
    </subcellularLocation>
</comment>
<dbReference type="InterPro" id="IPR003439">
    <property type="entry name" value="ABC_transporter-like_ATP-bd"/>
</dbReference>
<keyword evidence="11 12" id="KW-0472">Membrane</keyword>
<evidence type="ECO:0000256" key="9">
    <source>
        <dbReference type="ARBA" id="ARBA00022840"/>
    </source>
</evidence>
<dbReference type="InterPro" id="IPR039421">
    <property type="entry name" value="Type_1_exporter"/>
</dbReference>
<sequence>MSPTPQNPDDYDSLAAQHVSLRRVLALFRPFRKRIATVIVLMLIASATGLAGPFLLRAIIDDALPRNDLKLLSLLVAGMILVALVSAIIGAWQVVLSSRIGQAVLHDLRVRLYAHLQNLSLRFFTGTRVGEVQSRIANDVDGLQSLVSDTANELGRSLSSVIMTSIAIIILDWRLALLVLFIVPGTLIISGRVARAREALTFQQQGRAADLSVAVQETLSASGIILARTMGRAAHLNQRFNRISGDLAQLEVRSRTAGEWQWSLIGFALAVLPAFTLLAGGVLMQTQNPATIGTLVAMIALQEQLLWPFEQLLEIGRDARKTRALFARIFEYLDKPVEITERANAKTIPRSAMKGEVELDHVSFNYGEEGRSALHDVSLTIKAGSNVAIVGQTGSGKTTLGYLLARLYDVDSGAIRFDGVDLRDLSFQSLSEMLGVVSQEPYLLHATVAENLRFAKPEATDEELYAAATTAQIHDHIIGLPDGYDTIVGEDGYRFSGGEKQRLVLARTILRNPPVLLLDEATSALDTRTERAMSDALARMSEGRTTITIAHRLSTIRHADIIVVMNAGRIVEQGSHDELLALNGAYAELLHNS</sequence>
<proteinExistence type="inferred from homology"/>
<evidence type="ECO:0000259" key="13">
    <source>
        <dbReference type="PROSITE" id="PS50893"/>
    </source>
</evidence>
<dbReference type="GO" id="GO:0005524">
    <property type="term" value="F:ATP binding"/>
    <property type="evidence" value="ECO:0007669"/>
    <property type="project" value="UniProtKB-KW"/>
</dbReference>
<evidence type="ECO:0000256" key="4">
    <source>
        <dbReference type="ARBA" id="ARBA00022448"/>
    </source>
</evidence>
<dbReference type="PROSITE" id="PS50893">
    <property type="entry name" value="ABC_TRANSPORTER_2"/>
    <property type="match status" value="1"/>
</dbReference>
<name>A0A256GAH5_9HYPH</name>
<dbReference type="CDD" id="cd18550">
    <property type="entry name" value="ABC_6TM_exporter_like"/>
    <property type="match status" value="1"/>
</dbReference>
<keyword evidence="5" id="KW-1003">Cell membrane</keyword>
<organism evidence="15 16">
    <name type="scientific">Brucella pseudogrignonensis</name>
    <dbReference type="NCBI Taxonomy" id="419475"/>
    <lineage>
        <taxon>Bacteria</taxon>
        <taxon>Pseudomonadati</taxon>
        <taxon>Pseudomonadota</taxon>
        <taxon>Alphaproteobacteria</taxon>
        <taxon>Hyphomicrobiales</taxon>
        <taxon>Brucellaceae</taxon>
        <taxon>Brucella/Ochrobactrum group</taxon>
        <taxon>Brucella</taxon>
    </lineage>
</organism>